<evidence type="ECO:0000313" key="1">
    <source>
        <dbReference type="EMBL" id="CAE6225718.1"/>
    </source>
</evidence>
<organism evidence="1 2">
    <name type="scientific">Arabidopsis arenosa</name>
    <name type="common">Sand rock-cress</name>
    <name type="synonym">Cardaminopsis arenosa</name>
    <dbReference type="NCBI Taxonomy" id="38785"/>
    <lineage>
        <taxon>Eukaryota</taxon>
        <taxon>Viridiplantae</taxon>
        <taxon>Streptophyta</taxon>
        <taxon>Embryophyta</taxon>
        <taxon>Tracheophyta</taxon>
        <taxon>Spermatophyta</taxon>
        <taxon>Magnoliopsida</taxon>
        <taxon>eudicotyledons</taxon>
        <taxon>Gunneridae</taxon>
        <taxon>Pentapetalae</taxon>
        <taxon>rosids</taxon>
        <taxon>malvids</taxon>
        <taxon>Brassicales</taxon>
        <taxon>Brassicaceae</taxon>
        <taxon>Camelineae</taxon>
        <taxon>Arabidopsis</taxon>
    </lineage>
</organism>
<accession>A0A8S2B1A1</accession>
<sequence length="96" mass="11472">MASNLWSSRREDPHDSCEFAEGLGSSLLPRKLSTCIIWFYVRWSFYQSKYEVNVYHGCHCLYQRSDVIFVQRSLRDVLEKSQHFEFKVEDLDQTNN</sequence>
<protein>
    <submittedName>
        <fullName evidence="1">Uncharacterized protein</fullName>
    </submittedName>
</protein>
<dbReference type="AlphaFoldDB" id="A0A8S2B1A1"/>
<evidence type="ECO:0000313" key="2">
    <source>
        <dbReference type="Proteomes" id="UP000682877"/>
    </source>
</evidence>
<name>A0A8S2B1A1_ARAAE</name>
<dbReference type="EMBL" id="LR999458">
    <property type="protein sequence ID" value="CAE6225718.1"/>
    <property type="molecule type" value="Genomic_DNA"/>
</dbReference>
<dbReference type="Proteomes" id="UP000682877">
    <property type="component" value="Chromosome 8"/>
</dbReference>
<proteinExistence type="predicted"/>
<gene>
    <name evidence="1" type="ORF">AARE701A_LOCUS20811</name>
</gene>
<keyword evidence="2" id="KW-1185">Reference proteome</keyword>
<reference evidence="1" key="1">
    <citation type="submission" date="2021-01" db="EMBL/GenBank/DDBJ databases">
        <authorList>
            <person name="Bezrukov I."/>
        </authorList>
    </citation>
    <scope>NUCLEOTIDE SEQUENCE</scope>
</reference>